<evidence type="ECO:0000313" key="2">
    <source>
        <dbReference type="Proteomes" id="UP000515317"/>
    </source>
</evidence>
<gene>
    <name evidence="1" type="ORF">IZ6_07370</name>
</gene>
<proteinExistence type="predicted"/>
<reference evidence="1 2" key="1">
    <citation type="submission" date="2020-08" db="EMBL/GenBank/DDBJ databases">
        <title>Genome sequence of Rhizobiales bacterium strain IZ6.</title>
        <authorList>
            <person name="Nakai R."/>
            <person name="Naganuma T."/>
        </authorList>
    </citation>
    <scope>NUCLEOTIDE SEQUENCE [LARGE SCALE GENOMIC DNA]</scope>
    <source>
        <strain evidence="1 2">IZ6</strain>
    </source>
</reference>
<dbReference type="Pfam" id="PF07505">
    <property type="entry name" value="DUF5131"/>
    <property type="match status" value="1"/>
</dbReference>
<dbReference type="AlphaFoldDB" id="A0A6S6QRV0"/>
<dbReference type="EMBL" id="AP023361">
    <property type="protein sequence ID" value="BCJ90002.1"/>
    <property type="molecule type" value="Genomic_DNA"/>
</dbReference>
<keyword evidence="2" id="KW-1185">Reference proteome</keyword>
<dbReference type="Proteomes" id="UP000515317">
    <property type="component" value="Chromosome"/>
</dbReference>
<evidence type="ECO:0008006" key="3">
    <source>
        <dbReference type="Google" id="ProtNLM"/>
    </source>
</evidence>
<dbReference type="InterPro" id="IPR011101">
    <property type="entry name" value="DUF5131"/>
</dbReference>
<dbReference type="KEGG" id="tso:IZ6_07370"/>
<accession>A0A6S6QRV0</accession>
<protein>
    <recommendedName>
        <fullName evidence="3">Phage Gp37/Gp68 family protein</fullName>
    </recommendedName>
</protein>
<organism evidence="1 2">
    <name type="scientific">Terrihabitans soli</name>
    <dbReference type="NCBI Taxonomy" id="708113"/>
    <lineage>
        <taxon>Bacteria</taxon>
        <taxon>Pseudomonadati</taxon>
        <taxon>Pseudomonadota</taxon>
        <taxon>Alphaproteobacteria</taxon>
        <taxon>Hyphomicrobiales</taxon>
        <taxon>Terrihabitans</taxon>
    </lineage>
</organism>
<name>A0A6S6QRV0_9HYPH</name>
<sequence>MSVNTKIEWARHPKTGKSASWNPILAQTRTGKLGYHCEKKSPACANCYAENFNMRRLPERGTGLPFKPGHMANGDVKLVLDRAALLKPLEWNASRGVFVCSMTDLFAEFVPDTFIDQIFAVMALSPHHVFFVLTKRPDRMRAWCEEEGARIWGLRRAFQTMGCAPNRLEWPLPNVWMGTSVEDQEWAMHRMDDLLATPAALHWISAEPLLGPLFLDRWIDRLGWVVTGGESGRNARPSHPAWFRSLRDQCSGALVPFFFKQWGEYAPTRFDEDGQTADVLPSFAIAVDGTLDEKKPFSLPDIGVKQPRWSPMSRYGKQAAGRVLFGHEHNAMPEAST</sequence>
<evidence type="ECO:0000313" key="1">
    <source>
        <dbReference type="EMBL" id="BCJ90002.1"/>
    </source>
</evidence>
<dbReference type="RefSeq" id="WP_222876664.1">
    <property type="nucleotide sequence ID" value="NZ_AP023361.1"/>
</dbReference>